<organism evidence="4 5">
    <name type="scientific">Melghiribacillus thermohalophilus</name>
    <dbReference type="NCBI Taxonomy" id="1324956"/>
    <lineage>
        <taxon>Bacteria</taxon>
        <taxon>Bacillati</taxon>
        <taxon>Bacillota</taxon>
        <taxon>Bacilli</taxon>
        <taxon>Bacillales</taxon>
        <taxon>Bacillaceae</taxon>
        <taxon>Melghiribacillus</taxon>
    </lineage>
</organism>
<keyword evidence="4" id="KW-0407">Ion channel</keyword>
<dbReference type="EMBL" id="SMAN01000038">
    <property type="protein sequence ID" value="TCT15095.1"/>
    <property type="molecule type" value="Genomic_DNA"/>
</dbReference>
<reference evidence="4 5" key="1">
    <citation type="submission" date="2019-03" db="EMBL/GenBank/DDBJ databases">
        <title>Genomic Encyclopedia of Type Strains, Phase IV (KMG-IV): sequencing the most valuable type-strain genomes for metagenomic binning, comparative biology and taxonomic classification.</title>
        <authorList>
            <person name="Goeker M."/>
        </authorList>
    </citation>
    <scope>NUCLEOTIDE SEQUENCE [LARGE SCALE GENOMIC DNA]</scope>
    <source>
        <strain evidence="4 5">DSM 25894</strain>
    </source>
</reference>
<gene>
    <name evidence="4" type="ORF">EDD68_1386</name>
</gene>
<feature type="domain" description="RCK N-terminal" evidence="3">
    <location>
        <begin position="114"/>
        <end position="239"/>
    </location>
</feature>
<feature type="transmembrane region" description="Helical" evidence="2">
    <location>
        <begin position="73"/>
        <end position="91"/>
    </location>
</feature>
<comment type="subcellular location">
    <subcellularLocation>
        <location evidence="1">Cell membrane</location>
        <topology evidence="1">Multi-pass membrane protein</topology>
    </subcellularLocation>
</comment>
<keyword evidence="5" id="KW-1185">Reference proteome</keyword>
<dbReference type="RefSeq" id="WP_165902213.1">
    <property type="nucleotide sequence ID" value="NZ_SMAN01000038.1"/>
</dbReference>
<dbReference type="InterPro" id="IPR050721">
    <property type="entry name" value="Trk_Ktr_HKT_K-transport"/>
</dbReference>
<proteinExistence type="predicted"/>
<dbReference type="Gene3D" id="3.40.50.720">
    <property type="entry name" value="NAD(P)-binding Rossmann-like Domain"/>
    <property type="match status" value="1"/>
</dbReference>
<dbReference type="InterPro" id="IPR013099">
    <property type="entry name" value="K_chnl_dom"/>
</dbReference>
<keyword evidence="2" id="KW-0472">Membrane</keyword>
<feature type="transmembrane region" description="Helical" evidence="2">
    <location>
        <begin position="15"/>
        <end position="37"/>
    </location>
</feature>
<evidence type="ECO:0000313" key="4">
    <source>
        <dbReference type="EMBL" id="TCT15095.1"/>
    </source>
</evidence>
<dbReference type="InterPro" id="IPR003148">
    <property type="entry name" value="RCK_N"/>
</dbReference>
<evidence type="ECO:0000313" key="5">
    <source>
        <dbReference type="Proteomes" id="UP000294650"/>
    </source>
</evidence>
<comment type="caution">
    <text evidence="4">The sequence shown here is derived from an EMBL/GenBank/DDBJ whole genome shotgun (WGS) entry which is preliminary data.</text>
</comment>
<evidence type="ECO:0000256" key="1">
    <source>
        <dbReference type="ARBA" id="ARBA00004651"/>
    </source>
</evidence>
<keyword evidence="2" id="KW-0812">Transmembrane</keyword>
<dbReference type="Pfam" id="PF07885">
    <property type="entry name" value="Ion_trans_2"/>
    <property type="match status" value="1"/>
</dbReference>
<dbReference type="PANTHER" id="PTHR43833:SF9">
    <property type="entry name" value="POTASSIUM CHANNEL PROTEIN YUGO-RELATED"/>
    <property type="match status" value="1"/>
</dbReference>
<feature type="transmembrane region" description="Helical" evidence="2">
    <location>
        <begin position="49"/>
        <end position="67"/>
    </location>
</feature>
<dbReference type="SUPFAM" id="SSF51735">
    <property type="entry name" value="NAD(P)-binding Rossmann-fold domains"/>
    <property type="match status" value="1"/>
</dbReference>
<sequence>MKVQSLWSWYFHLPIFVRLLLTIFCIMILFGVVIYILEPQTFSTVFEGIWWAFITGSTVGYGDYVPATTAGKLVGIGMILAGGGLLTYYMVTVSSQTVQREQKLSEGAVPYKNQDHVIIIGWNERSRHIIEMIWKFHPHEKMVLIDESLKKINYRKEHIHFIKGNPTLDHTLHHANITKAKCVIITSDQSKNEFQADQLSVLATVAVRGLNGDVPIITEILMKDQIENARRAGATSVIRTNDFMGTLFFHEIYRPKPVKPFDIILEQLASQQYREDTLPEKFQGITFLECSHKYAKKDELLVGIIRNGRFQINPPFQMKLEKDDRVIVLSSLGK</sequence>
<dbReference type="InterPro" id="IPR036291">
    <property type="entry name" value="NAD(P)-bd_dom_sf"/>
</dbReference>
<protein>
    <submittedName>
        <fullName evidence="4">Voltage-gated potassium channel</fullName>
    </submittedName>
</protein>
<keyword evidence="4" id="KW-0406">Ion transport</keyword>
<dbReference type="GO" id="GO:0005886">
    <property type="term" value="C:plasma membrane"/>
    <property type="evidence" value="ECO:0007669"/>
    <property type="project" value="UniProtKB-SubCell"/>
</dbReference>
<dbReference type="GO" id="GO:0034220">
    <property type="term" value="P:monoatomic ion transmembrane transport"/>
    <property type="evidence" value="ECO:0007669"/>
    <property type="project" value="UniProtKB-KW"/>
</dbReference>
<dbReference type="GO" id="GO:0006813">
    <property type="term" value="P:potassium ion transport"/>
    <property type="evidence" value="ECO:0007669"/>
    <property type="project" value="InterPro"/>
</dbReference>
<dbReference type="PROSITE" id="PS51201">
    <property type="entry name" value="RCK_N"/>
    <property type="match status" value="1"/>
</dbReference>
<evidence type="ECO:0000259" key="3">
    <source>
        <dbReference type="PROSITE" id="PS51201"/>
    </source>
</evidence>
<name>A0A4R3MMM0_9BACI</name>
<dbReference type="Gene3D" id="1.10.287.70">
    <property type="match status" value="1"/>
</dbReference>
<dbReference type="SUPFAM" id="SSF81324">
    <property type="entry name" value="Voltage-gated potassium channels"/>
    <property type="match status" value="1"/>
</dbReference>
<evidence type="ECO:0000256" key="2">
    <source>
        <dbReference type="SAM" id="Phobius"/>
    </source>
</evidence>
<dbReference type="AlphaFoldDB" id="A0A4R3MMM0"/>
<keyword evidence="2" id="KW-1133">Transmembrane helix</keyword>
<dbReference type="PANTHER" id="PTHR43833">
    <property type="entry name" value="POTASSIUM CHANNEL PROTEIN 2-RELATED-RELATED"/>
    <property type="match status" value="1"/>
</dbReference>
<dbReference type="Pfam" id="PF02254">
    <property type="entry name" value="TrkA_N"/>
    <property type="match status" value="1"/>
</dbReference>
<keyword evidence="4" id="KW-0813">Transport</keyword>
<dbReference type="Proteomes" id="UP000294650">
    <property type="component" value="Unassembled WGS sequence"/>
</dbReference>
<accession>A0A4R3MMM0</accession>